<dbReference type="Proteomes" id="UP001160625">
    <property type="component" value="Unassembled WGS sequence"/>
</dbReference>
<organism evidence="1 2">
    <name type="scientific">Sphingomonas oryzagri</name>
    <dbReference type="NCBI Taxonomy" id="3042314"/>
    <lineage>
        <taxon>Bacteria</taxon>
        <taxon>Pseudomonadati</taxon>
        <taxon>Pseudomonadota</taxon>
        <taxon>Alphaproteobacteria</taxon>
        <taxon>Sphingomonadales</taxon>
        <taxon>Sphingomonadaceae</taxon>
        <taxon>Sphingomonas</taxon>
    </lineage>
</organism>
<accession>A0ABT6MVZ6</accession>
<evidence type="ECO:0000313" key="1">
    <source>
        <dbReference type="EMBL" id="MDH7637149.1"/>
    </source>
</evidence>
<dbReference type="PIRSF" id="PIRSF034110">
    <property type="entry name" value="DUF1203"/>
    <property type="match status" value="1"/>
</dbReference>
<evidence type="ECO:0000313" key="2">
    <source>
        <dbReference type="Proteomes" id="UP001160625"/>
    </source>
</evidence>
<dbReference type="RefSeq" id="WP_281042518.1">
    <property type="nucleotide sequence ID" value="NZ_JARYGZ010000001.1"/>
</dbReference>
<dbReference type="EMBL" id="JARYGZ010000001">
    <property type="protein sequence ID" value="MDH7637149.1"/>
    <property type="molecule type" value="Genomic_DNA"/>
</dbReference>
<dbReference type="Pfam" id="PF06718">
    <property type="entry name" value="DUF1203"/>
    <property type="match status" value="1"/>
</dbReference>
<protein>
    <submittedName>
        <fullName evidence="1">DUF1203 domain-containing protein</fullName>
    </submittedName>
</protein>
<keyword evidence="2" id="KW-1185">Reference proteome</keyword>
<dbReference type="InterPro" id="IPR009593">
    <property type="entry name" value="DUF1203"/>
</dbReference>
<comment type="caution">
    <text evidence="1">The sequence shown here is derived from an EMBL/GenBank/DDBJ whole genome shotgun (WGS) entry which is preliminary data.</text>
</comment>
<reference evidence="1" key="1">
    <citation type="submission" date="2023-04" db="EMBL/GenBank/DDBJ databases">
        <title>Sphingomonas sp. MAHUQ-71 isolated from rice field.</title>
        <authorList>
            <person name="Huq M.A."/>
        </authorList>
    </citation>
    <scope>NUCLEOTIDE SEQUENCE</scope>
    <source>
        <strain evidence="1">MAHUQ-71</strain>
    </source>
</reference>
<sequence>MTYRIQGLNPARFADPEALIADGAIRMTAGADSGYPCRVTLQDAEPGETVLLLNYVSADVRTPFRTTHAIFVREGATTAPRYDDEAPAYLEQRPLSLRGFDGAGMIRAAANAAPGGADAGIRGLLEDEEIDYVDVHHAAWGCFLARAHRSGDA</sequence>
<gene>
    <name evidence="1" type="ORF">QGN17_00265</name>
</gene>
<name>A0ABT6MVZ6_9SPHN</name>
<proteinExistence type="predicted"/>